<name>A0A426RSL2_9SPHN</name>
<dbReference type="InterPro" id="IPR018531">
    <property type="entry name" value="DUF1993"/>
</dbReference>
<accession>A0A426RSL2</accession>
<reference evidence="1 2" key="1">
    <citation type="submission" date="2018-12" db="EMBL/GenBank/DDBJ databases">
        <authorList>
            <person name="Kim S.-J."/>
            <person name="Jung G.-Y."/>
        </authorList>
    </citation>
    <scope>NUCLEOTIDE SEQUENCE [LARGE SCALE GENOMIC DNA]</scope>
    <source>
        <strain evidence="1 2">03SU3-P</strain>
    </source>
</reference>
<dbReference type="RefSeq" id="WP_125229927.1">
    <property type="nucleotide sequence ID" value="NZ_RWJI01000001.1"/>
</dbReference>
<dbReference type="Proteomes" id="UP000268553">
    <property type="component" value="Unassembled WGS sequence"/>
</dbReference>
<evidence type="ECO:0000313" key="1">
    <source>
        <dbReference type="EMBL" id="RRQ51911.1"/>
    </source>
</evidence>
<dbReference type="Gene3D" id="1.20.120.450">
    <property type="entry name" value="dinb family like domain"/>
    <property type="match status" value="1"/>
</dbReference>
<dbReference type="Pfam" id="PF09351">
    <property type="entry name" value="DUF1993"/>
    <property type="match status" value="1"/>
</dbReference>
<sequence length="168" mass="18381">MPALYDVSIPAFIRGLKNLSNMLEKGKVFAAEQGIDLAELLNARLIDDMAPLTKQVQMTTDTAKFVAVRVGQVENQPWADDEVTFDDVQARVAKAISFLQATSPNGFEAREDAKVVLTTPSGDIPFTGSTYVHGFAIPNFFFHLSMAYALLRMKGVPVGKLDFLGAIR</sequence>
<dbReference type="AlphaFoldDB" id="A0A426RSL2"/>
<proteinExistence type="predicted"/>
<dbReference type="SUPFAM" id="SSF109854">
    <property type="entry name" value="DinB/YfiT-like putative metalloenzymes"/>
    <property type="match status" value="1"/>
</dbReference>
<keyword evidence="2" id="KW-1185">Reference proteome</keyword>
<dbReference type="PANTHER" id="PTHR36922:SF1">
    <property type="entry name" value="DUF1993 DOMAIN-CONTAINING PROTEIN"/>
    <property type="match status" value="1"/>
</dbReference>
<evidence type="ECO:0000313" key="2">
    <source>
        <dbReference type="Proteomes" id="UP000268553"/>
    </source>
</evidence>
<organism evidence="1 2">
    <name type="scientific">Sphingorhabdus wooponensis</name>
    <dbReference type="NCBI Taxonomy" id="940136"/>
    <lineage>
        <taxon>Bacteria</taxon>
        <taxon>Pseudomonadati</taxon>
        <taxon>Pseudomonadota</taxon>
        <taxon>Alphaproteobacteria</taxon>
        <taxon>Sphingomonadales</taxon>
        <taxon>Sphingomonadaceae</taxon>
        <taxon>Sphingorhabdus</taxon>
    </lineage>
</organism>
<dbReference type="PANTHER" id="PTHR36922">
    <property type="entry name" value="BLL2446 PROTEIN"/>
    <property type="match status" value="1"/>
</dbReference>
<dbReference type="EMBL" id="RWJI01000001">
    <property type="protein sequence ID" value="RRQ51911.1"/>
    <property type="molecule type" value="Genomic_DNA"/>
</dbReference>
<protein>
    <submittedName>
        <fullName evidence="1">DUF1993 domain-containing protein</fullName>
    </submittedName>
</protein>
<dbReference type="OrthoDB" id="338237at2"/>
<dbReference type="InterPro" id="IPR034660">
    <property type="entry name" value="DinB/YfiT-like"/>
</dbReference>
<comment type="caution">
    <text evidence="1">The sequence shown here is derived from an EMBL/GenBank/DDBJ whole genome shotgun (WGS) entry which is preliminary data.</text>
</comment>
<gene>
    <name evidence="1" type="ORF">D7D48_03275</name>
</gene>